<dbReference type="Proteomes" id="UP000236569">
    <property type="component" value="Unassembled WGS sequence"/>
</dbReference>
<evidence type="ECO:0000313" key="4">
    <source>
        <dbReference type="Proteomes" id="UP000236569"/>
    </source>
</evidence>
<feature type="chain" id="PRO_5014475908" description="YtkA-like domain-containing protein" evidence="2">
    <location>
        <begin position="19"/>
        <end position="177"/>
    </location>
</feature>
<protein>
    <recommendedName>
        <fullName evidence="5">YtkA-like domain-containing protein</fullName>
    </recommendedName>
</protein>
<proteinExistence type="predicted"/>
<dbReference type="RefSeq" id="WP_103128123.1">
    <property type="nucleotide sequence ID" value="NZ_BFAG01000002.1"/>
</dbReference>
<evidence type="ECO:0000313" key="3">
    <source>
        <dbReference type="EMBL" id="GBF04638.1"/>
    </source>
</evidence>
<dbReference type="AlphaFoldDB" id="A0A2I9DF42"/>
<evidence type="ECO:0000256" key="1">
    <source>
        <dbReference type="SAM" id="Phobius"/>
    </source>
</evidence>
<accession>A0A2I9DF42</accession>
<keyword evidence="1" id="KW-0812">Transmembrane</keyword>
<keyword evidence="2" id="KW-0732">Signal</keyword>
<evidence type="ECO:0008006" key="5">
    <source>
        <dbReference type="Google" id="ProtNLM"/>
    </source>
</evidence>
<comment type="caution">
    <text evidence="3">The sequence shown here is derived from an EMBL/GenBank/DDBJ whole genome shotgun (WGS) entry which is preliminary data.</text>
</comment>
<keyword evidence="4" id="KW-1185">Reference proteome</keyword>
<organism evidence="3 4">
    <name type="scientific">Deinococcus aerius</name>
    <dbReference type="NCBI Taxonomy" id="200253"/>
    <lineage>
        <taxon>Bacteria</taxon>
        <taxon>Thermotogati</taxon>
        <taxon>Deinococcota</taxon>
        <taxon>Deinococci</taxon>
        <taxon>Deinococcales</taxon>
        <taxon>Deinococcaceae</taxon>
        <taxon>Deinococcus</taxon>
    </lineage>
</organism>
<evidence type="ECO:0000256" key="2">
    <source>
        <dbReference type="SAM" id="SignalP"/>
    </source>
</evidence>
<keyword evidence="1" id="KW-0472">Membrane</keyword>
<gene>
    <name evidence="3" type="ORF">DAERI_020235</name>
</gene>
<reference evidence="4" key="1">
    <citation type="submission" date="2018-01" db="EMBL/GenBank/DDBJ databases">
        <title>Draft Genome Sequence of the Radioresistant Bacterium Deinococcus aerius TR0125, Isolated from the Higher Atmosphere above Japan.</title>
        <authorList>
            <person name="Satoh K."/>
            <person name="Arai H."/>
            <person name="Sanzen T."/>
            <person name="Kawaguchi Y."/>
            <person name="Hayashi H."/>
            <person name="Yokobori S."/>
            <person name="Yamagishi A."/>
            <person name="Oono Y."/>
            <person name="Narumi I."/>
        </authorList>
    </citation>
    <scope>NUCLEOTIDE SEQUENCE [LARGE SCALE GENOMIC DNA]</scope>
    <source>
        <strain evidence="4">TR0125</strain>
    </source>
</reference>
<sequence length="177" mass="18089">MRRLALLLAVLLAPGALAHSEPVTVTAALAPLPDAVRVEASLVGQTSGLPIRGAAVEVLVSRGTGTPGRANDVPETGVLGRAKLTAGQETGQYTGDLAPLPAGRYVLTVVDTTYRGEAAVAGRPFAFVGQPTRVAVVLPVTSTPGRYVGYALLGLLAPPLLLGLVLGARRLSQRRAA</sequence>
<dbReference type="EMBL" id="BFAG01000002">
    <property type="protein sequence ID" value="GBF04638.1"/>
    <property type="molecule type" value="Genomic_DNA"/>
</dbReference>
<keyword evidence="1" id="KW-1133">Transmembrane helix</keyword>
<feature type="signal peptide" evidence="2">
    <location>
        <begin position="1"/>
        <end position="18"/>
    </location>
</feature>
<dbReference type="OrthoDB" id="72723at2"/>
<name>A0A2I9DF42_9DEIO</name>
<feature type="transmembrane region" description="Helical" evidence="1">
    <location>
        <begin position="147"/>
        <end position="168"/>
    </location>
</feature>